<name>A0ACC2FQT0_DALPE</name>
<evidence type="ECO:0000313" key="1">
    <source>
        <dbReference type="EMBL" id="KAJ7993803.1"/>
    </source>
</evidence>
<reference evidence="1" key="1">
    <citation type="submission" date="2021-05" db="EMBL/GenBank/DDBJ databases">
        <authorList>
            <person name="Pan Q."/>
            <person name="Jouanno E."/>
            <person name="Zahm M."/>
            <person name="Klopp C."/>
            <person name="Cabau C."/>
            <person name="Louis A."/>
            <person name="Berthelot C."/>
            <person name="Parey E."/>
            <person name="Roest Crollius H."/>
            <person name="Montfort J."/>
            <person name="Robinson-Rechavi M."/>
            <person name="Bouchez O."/>
            <person name="Lampietro C."/>
            <person name="Lopez Roques C."/>
            <person name="Donnadieu C."/>
            <person name="Postlethwait J."/>
            <person name="Bobe J."/>
            <person name="Dillon D."/>
            <person name="Chandos A."/>
            <person name="von Hippel F."/>
            <person name="Guiguen Y."/>
        </authorList>
    </citation>
    <scope>NUCLEOTIDE SEQUENCE</scope>
    <source>
        <strain evidence="1">YG-Jan2019</strain>
    </source>
</reference>
<gene>
    <name evidence="1" type="ORF">DPEC_G00258510</name>
</gene>
<dbReference type="EMBL" id="CM055750">
    <property type="protein sequence ID" value="KAJ7993803.1"/>
    <property type="molecule type" value="Genomic_DNA"/>
</dbReference>
<keyword evidence="2" id="KW-1185">Reference proteome</keyword>
<proteinExistence type="predicted"/>
<comment type="caution">
    <text evidence="1">The sequence shown here is derived from an EMBL/GenBank/DDBJ whole genome shotgun (WGS) entry which is preliminary data.</text>
</comment>
<sequence length="104" mass="11884">MGSEMTEAEIYCKAPADSWLKRLLWAYRLTPPPSDYCQQNGSSVLWIQRLLVVGLVLLALTAMIMLLFWNYHCIFITRICQDQEGSSAYPYVEGPGDLRLKARP</sequence>
<dbReference type="Proteomes" id="UP001157502">
    <property type="component" value="Chromosome 23"/>
</dbReference>
<evidence type="ECO:0000313" key="2">
    <source>
        <dbReference type="Proteomes" id="UP001157502"/>
    </source>
</evidence>
<organism evidence="1 2">
    <name type="scientific">Dallia pectoralis</name>
    <name type="common">Alaska blackfish</name>
    <dbReference type="NCBI Taxonomy" id="75939"/>
    <lineage>
        <taxon>Eukaryota</taxon>
        <taxon>Metazoa</taxon>
        <taxon>Chordata</taxon>
        <taxon>Craniata</taxon>
        <taxon>Vertebrata</taxon>
        <taxon>Euteleostomi</taxon>
        <taxon>Actinopterygii</taxon>
        <taxon>Neopterygii</taxon>
        <taxon>Teleostei</taxon>
        <taxon>Protacanthopterygii</taxon>
        <taxon>Esociformes</taxon>
        <taxon>Umbridae</taxon>
        <taxon>Dallia</taxon>
    </lineage>
</organism>
<protein>
    <submittedName>
        <fullName evidence="1">Uncharacterized protein</fullName>
    </submittedName>
</protein>
<accession>A0ACC2FQT0</accession>